<reference evidence="2 3" key="1">
    <citation type="submission" date="2023-08" db="EMBL/GenBank/DDBJ databases">
        <authorList>
            <person name="Palmer J.M."/>
        </authorList>
    </citation>
    <scope>NUCLEOTIDE SEQUENCE [LARGE SCALE GENOMIC DNA]</scope>
    <source>
        <strain evidence="2 3">TWF481</strain>
    </source>
</reference>
<dbReference type="AlphaFoldDB" id="A0AAV9WMU3"/>
<dbReference type="GO" id="GO:0003676">
    <property type="term" value="F:nucleic acid binding"/>
    <property type="evidence" value="ECO:0007669"/>
    <property type="project" value="InterPro"/>
</dbReference>
<dbReference type="InterPro" id="IPR012337">
    <property type="entry name" value="RNaseH-like_sf"/>
</dbReference>
<dbReference type="PANTHER" id="PTHR43040">
    <property type="entry name" value="RIBONUCLEASE D"/>
    <property type="match status" value="1"/>
</dbReference>
<dbReference type="Gene3D" id="3.30.420.10">
    <property type="entry name" value="Ribonuclease H-like superfamily/Ribonuclease H"/>
    <property type="match status" value="1"/>
</dbReference>
<feature type="compositionally biased region" description="Low complexity" evidence="1">
    <location>
        <begin position="33"/>
        <end position="45"/>
    </location>
</feature>
<feature type="region of interest" description="Disordered" evidence="1">
    <location>
        <begin position="33"/>
        <end position="71"/>
    </location>
</feature>
<evidence type="ECO:0008006" key="4">
    <source>
        <dbReference type="Google" id="ProtNLM"/>
    </source>
</evidence>
<dbReference type="PANTHER" id="PTHR43040:SF1">
    <property type="entry name" value="RIBONUCLEASE D"/>
    <property type="match status" value="1"/>
</dbReference>
<dbReference type="Proteomes" id="UP001370758">
    <property type="component" value="Unassembled WGS sequence"/>
</dbReference>
<accession>A0AAV9WMU3</accession>
<evidence type="ECO:0000256" key="1">
    <source>
        <dbReference type="SAM" id="MobiDB-lite"/>
    </source>
</evidence>
<sequence length="490" mass="54487">MEGIRSDTRRSEFRSSLVGKACSEGCTIKPQSEFPELSELSPEPRSGIHSAPATLRASPPPSEPQNISQAQPLSCEAGCLDSDPEYYHLVYPGQPENPLKSAYYHATVGSVYPGNLVVPSTLSPSAQPFVPYASTLPIFTRPVWASSKLPPTISSQEPHRPRAHIPQSTSRNPIPHHISPPVTEEAIAGGSSPVGPITSSNSAPNIESEERGIYDRVQAFETNPYPISSLTNCTPVHVLDKKGVSLVVDTIWNFRMRGPTNRMLYIDIQGHDLCRYGSISVMTLYFDPHKKTVSIIHVGTLGNIAFDTPGVENPGITMRSILEDNYTFKVVFGFLNACDALSNIYDVNISSQSIWDLQLMDFICSSKGRRRSGLKTLTQAVGFWGVINKTGMKKWRAIRKDGKLFDLSEDGTINEDYRSLFNELPLRDMAVVFCTQNVLVLPPFACFLGKHMWKSRRGEQLWSHVNHLTQQRWRCVRDPGYDGLVHRMNG</sequence>
<evidence type="ECO:0000313" key="2">
    <source>
        <dbReference type="EMBL" id="KAK6510205.1"/>
    </source>
</evidence>
<dbReference type="SUPFAM" id="SSF53098">
    <property type="entry name" value="Ribonuclease H-like"/>
    <property type="match status" value="1"/>
</dbReference>
<feature type="region of interest" description="Disordered" evidence="1">
    <location>
        <begin position="150"/>
        <end position="209"/>
    </location>
</feature>
<dbReference type="InterPro" id="IPR036397">
    <property type="entry name" value="RNaseH_sf"/>
</dbReference>
<evidence type="ECO:0000313" key="3">
    <source>
        <dbReference type="Proteomes" id="UP001370758"/>
    </source>
</evidence>
<dbReference type="EMBL" id="JAVHJL010000002">
    <property type="protein sequence ID" value="KAK6510205.1"/>
    <property type="molecule type" value="Genomic_DNA"/>
</dbReference>
<name>A0AAV9WMU3_9PEZI</name>
<protein>
    <recommendedName>
        <fullName evidence="4">3'-5' exonuclease domain-containing protein</fullName>
    </recommendedName>
</protein>
<keyword evidence="3" id="KW-1185">Reference proteome</keyword>
<gene>
    <name evidence="2" type="ORF">TWF481_004921</name>
</gene>
<proteinExistence type="predicted"/>
<organism evidence="2 3">
    <name type="scientific">Arthrobotrys musiformis</name>
    <dbReference type="NCBI Taxonomy" id="47236"/>
    <lineage>
        <taxon>Eukaryota</taxon>
        <taxon>Fungi</taxon>
        <taxon>Dikarya</taxon>
        <taxon>Ascomycota</taxon>
        <taxon>Pezizomycotina</taxon>
        <taxon>Orbiliomycetes</taxon>
        <taxon>Orbiliales</taxon>
        <taxon>Orbiliaceae</taxon>
        <taxon>Arthrobotrys</taxon>
    </lineage>
</organism>
<comment type="caution">
    <text evidence="2">The sequence shown here is derived from an EMBL/GenBank/DDBJ whole genome shotgun (WGS) entry which is preliminary data.</text>
</comment>